<dbReference type="RefSeq" id="WP_077024040.1">
    <property type="nucleotide sequence ID" value="NZ_CP017641.1"/>
</dbReference>
<reference evidence="1 2" key="1">
    <citation type="journal article" date="2016" name="Front. Microbiol.">
        <title>Fuerstia marisgermanicae gen. nov., sp. nov., an Unusual Member of the Phylum Planctomycetes from the German Wadden Sea.</title>
        <authorList>
            <person name="Kohn T."/>
            <person name="Heuer A."/>
            <person name="Jogler M."/>
            <person name="Vollmers J."/>
            <person name="Boedeker C."/>
            <person name="Bunk B."/>
            <person name="Rast P."/>
            <person name="Borchert D."/>
            <person name="Glockner I."/>
            <person name="Freese H.M."/>
            <person name="Klenk H.P."/>
            <person name="Overmann J."/>
            <person name="Kaster A.K."/>
            <person name="Rohde M."/>
            <person name="Wiegand S."/>
            <person name="Jogler C."/>
        </authorList>
    </citation>
    <scope>NUCLEOTIDE SEQUENCE [LARGE SCALE GENOMIC DNA]</scope>
    <source>
        <strain evidence="1 2">NH11</strain>
    </source>
</reference>
<sequence>MSTRSHLGSSPVEATVELIGAGKELPLLTALVSVVPGQTVPDAKAIGQEPTRIFMEPKTQRDR</sequence>
<gene>
    <name evidence="1" type="ORF">Fuma_02025</name>
</gene>
<keyword evidence="2" id="KW-1185">Reference proteome</keyword>
<organism evidence="1 2">
    <name type="scientific">Fuerstiella marisgermanici</name>
    <dbReference type="NCBI Taxonomy" id="1891926"/>
    <lineage>
        <taxon>Bacteria</taxon>
        <taxon>Pseudomonadati</taxon>
        <taxon>Planctomycetota</taxon>
        <taxon>Planctomycetia</taxon>
        <taxon>Planctomycetales</taxon>
        <taxon>Planctomycetaceae</taxon>
        <taxon>Fuerstiella</taxon>
    </lineage>
</organism>
<evidence type="ECO:0000313" key="2">
    <source>
        <dbReference type="Proteomes" id="UP000187735"/>
    </source>
</evidence>
<protein>
    <submittedName>
        <fullName evidence="1">Uncharacterized protein</fullName>
    </submittedName>
</protein>
<dbReference type="Proteomes" id="UP000187735">
    <property type="component" value="Chromosome"/>
</dbReference>
<dbReference type="STRING" id="1891926.Fuma_02025"/>
<dbReference type="AlphaFoldDB" id="A0A1P8WEB7"/>
<dbReference type="KEGG" id="fmr:Fuma_02025"/>
<name>A0A1P8WEB7_9PLAN</name>
<dbReference type="EMBL" id="CP017641">
    <property type="protein sequence ID" value="APZ92414.1"/>
    <property type="molecule type" value="Genomic_DNA"/>
</dbReference>
<accession>A0A1P8WEB7</accession>
<proteinExistence type="predicted"/>
<evidence type="ECO:0000313" key="1">
    <source>
        <dbReference type="EMBL" id="APZ92414.1"/>
    </source>
</evidence>